<keyword evidence="3 13" id="KW-0808">Transferase</keyword>
<evidence type="ECO:0000256" key="8">
    <source>
        <dbReference type="ARBA" id="ARBA00022840"/>
    </source>
</evidence>
<dbReference type="Pfam" id="PF01453">
    <property type="entry name" value="B_lectin"/>
    <property type="match status" value="1"/>
</dbReference>
<dbReference type="PROSITE" id="PS50011">
    <property type="entry name" value="PROTEIN_KINASE_DOM"/>
    <property type="match status" value="1"/>
</dbReference>
<dbReference type="Gramene" id="CDP20165">
    <property type="protein sequence ID" value="CDP20165"/>
    <property type="gene ID" value="GSCOC_T00012111001"/>
</dbReference>
<dbReference type="EC" id="2.7.11.1" evidence="13"/>
<feature type="domain" description="Protein kinase" evidence="15">
    <location>
        <begin position="590"/>
        <end position="847"/>
    </location>
</feature>
<dbReference type="GO" id="GO:0048544">
    <property type="term" value="P:recognition of pollen"/>
    <property type="evidence" value="ECO:0007669"/>
    <property type="project" value="InterPro"/>
</dbReference>
<dbReference type="PROSITE" id="PS50927">
    <property type="entry name" value="BULB_LECTIN"/>
    <property type="match status" value="2"/>
</dbReference>
<keyword evidence="8 13" id="KW-0067">ATP-binding</keyword>
<dbReference type="EMBL" id="HG740039">
    <property type="protein sequence ID" value="CDP20165.1"/>
    <property type="molecule type" value="Genomic_DNA"/>
</dbReference>
<dbReference type="InterPro" id="IPR003609">
    <property type="entry name" value="Pan_app"/>
</dbReference>
<gene>
    <name evidence="18" type="ORF">GSCOC_T00012111001</name>
</gene>
<dbReference type="OMA" id="ECQQCIA"/>
<comment type="catalytic activity">
    <reaction evidence="13">
        <text>L-threonyl-[protein] + ATP = O-phospho-L-threonyl-[protein] + ADP + H(+)</text>
        <dbReference type="Rhea" id="RHEA:46608"/>
        <dbReference type="Rhea" id="RHEA-COMP:11060"/>
        <dbReference type="Rhea" id="RHEA-COMP:11605"/>
        <dbReference type="ChEBI" id="CHEBI:15378"/>
        <dbReference type="ChEBI" id="CHEBI:30013"/>
        <dbReference type="ChEBI" id="CHEBI:30616"/>
        <dbReference type="ChEBI" id="CHEBI:61977"/>
        <dbReference type="ChEBI" id="CHEBI:456216"/>
        <dbReference type="EC" id="2.7.11.1"/>
    </reaction>
</comment>
<dbReference type="AlphaFoldDB" id="A0A068VH78"/>
<keyword evidence="5" id="KW-0732">Signal</keyword>
<dbReference type="InterPro" id="IPR000858">
    <property type="entry name" value="S_locus_glycoprot_dom"/>
</dbReference>
<dbReference type="PhylomeDB" id="A0A068VH78"/>
<dbReference type="SMART" id="SM00108">
    <property type="entry name" value="B_lectin"/>
    <property type="match status" value="1"/>
</dbReference>
<organism evidence="18 19">
    <name type="scientific">Coffea canephora</name>
    <name type="common">Robusta coffee</name>
    <dbReference type="NCBI Taxonomy" id="49390"/>
    <lineage>
        <taxon>Eukaryota</taxon>
        <taxon>Viridiplantae</taxon>
        <taxon>Streptophyta</taxon>
        <taxon>Embryophyta</taxon>
        <taxon>Tracheophyta</taxon>
        <taxon>Spermatophyta</taxon>
        <taxon>Magnoliopsida</taxon>
        <taxon>eudicotyledons</taxon>
        <taxon>Gunneridae</taxon>
        <taxon>Pentapetalae</taxon>
        <taxon>asterids</taxon>
        <taxon>lamiids</taxon>
        <taxon>Gentianales</taxon>
        <taxon>Rubiaceae</taxon>
        <taxon>Ixoroideae</taxon>
        <taxon>Gardenieae complex</taxon>
        <taxon>Bertiereae - Coffeeae clade</taxon>
        <taxon>Coffeeae</taxon>
        <taxon>Coffea</taxon>
    </lineage>
</organism>
<evidence type="ECO:0000256" key="13">
    <source>
        <dbReference type="PIRNR" id="PIRNR000641"/>
    </source>
</evidence>
<keyword evidence="19" id="KW-1185">Reference proteome</keyword>
<keyword evidence="9 14" id="KW-1133">Transmembrane helix</keyword>
<comment type="subcellular location">
    <subcellularLocation>
        <location evidence="1">Membrane</location>
        <topology evidence="1">Single-pass membrane protein</topology>
    </subcellularLocation>
</comment>
<evidence type="ECO:0000256" key="6">
    <source>
        <dbReference type="ARBA" id="ARBA00022741"/>
    </source>
</evidence>
<dbReference type="InterPro" id="IPR036426">
    <property type="entry name" value="Bulb-type_lectin_dom_sf"/>
</dbReference>
<feature type="domain" description="Apple" evidence="17">
    <location>
        <begin position="426"/>
        <end position="506"/>
    </location>
</feature>
<comment type="similarity">
    <text evidence="13">Belongs to the protein kinase superfamily. Ser/Thr protein kinase family.</text>
</comment>
<feature type="transmembrane region" description="Helical" evidence="14">
    <location>
        <begin position="83"/>
        <end position="108"/>
    </location>
</feature>
<dbReference type="OrthoDB" id="4062651at2759"/>
<dbReference type="Gene3D" id="1.10.510.10">
    <property type="entry name" value="Transferase(Phosphotransferase) domain 1"/>
    <property type="match status" value="1"/>
</dbReference>
<evidence type="ECO:0000256" key="2">
    <source>
        <dbReference type="ARBA" id="ARBA00022527"/>
    </source>
</evidence>
<dbReference type="GO" id="GO:0005524">
    <property type="term" value="F:ATP binding"/>
    <property type="evidence" value="ECO:0007669"/>
    <property type="project" value="UniProtKB-KW"/>
</dbReference>
<keyword evidence="11" id="KW-1015">Disulfide bond</keyword>
<evidence type="ECO:0000256" key="4">
    <source>
        <dbReference type="ARBA" id="ARBA00022692"/>
    </source>
</evidence>
<dbReference type="GO" id="GO:0004674">
    <property type="term" value="F:protein serine/threonine kinase activity"/>
    <property type="evidence" value="ECO:0007669"/>
    <property type="project" value="UniProtKB-KW"/>
</dbReference>
<evidence type="ECO:0000256" key="12">
    <source>
        <dbReference type="ARBA" id="ARBA00023180"/>
    </source>
</evidence>
<dbReference type="Pfam" id="PF00954">
    <property type="entry name" value="S_locus_glycop"/>
    <property type="match status" value="1"/>
</dbReference>
<sequence length="875" mass="96842">MRKKGFECKTSNFLFPSLSRQLRVYFHVYIFWSSKTSITALTFLSFPLMLRISHTLNFQLFLAVEMFLSAVEIKHFSGKSNLICFYGWFSTVSVVVVVLYLCSALSVLCDDFTMVSVPLGFEINGMDQSKNWVSENRVFAFGFLEKDGDDDLDSYAVGIRYNLGNITVNLPVWTVGGGIKVSRNSSIRLDMDGRLVLVQFPNGNPVWSSNTSTLGVAKASLLNNGNLVLLDGKDKVLWESFGSPTNTLLPGQSLCYPQNLRALSKKSTLSYYSLVISKFGELALVWEHNVTYWRSQLSSSVIVKEARFGPNGVLGLSDNNDKVFWSVSSKDFGDPSVTLRHLTIDQDGNLRIYSWDNVNQWKVGWQAVGDQCSVFGSCGLYSVCKYNSSGPVCGCLYSGSSEGGTTSAVVDSSGSGCQKMVDLGNCRMHPSMVDMKQTVLYGLYPPNDVNLFLSQNDCKNYCSNDSTCIAATSMNDGSGLCTVKRTSFISGYSTPSAPSTSFLKVCSVPQAVAAQGVNPHDDGGLVYSSIGRNKAGRGNIRVFIGAIALIVFITVSIVVGMEMFAFWLLRRRGQLKAQTRIPFGKDAQMNPHYSALVRLNFEEIRELTDNFATPLGPSHFKGTLPNKTVIVAKMLNDVAVPEKEFRVAVSALGGTHHRNLVAIKGFCFEPKHKLLLYEYVTNGSLDQWLFSSEEDVNRRIWEQRLHIAVGIARAIAYLHTECQQCITHGNLKLENVCLDENLVPKLTDFGLRTLLFKEAASSSETASEKDIYMLGQLLLQIVTCKRVVNGKNLQQVLDELSQEQNFGDIDDLKAVERVVKIAMWCMQIQPYLRPSIGEVVKVLEGTLSVDGPPSGFVFKHDNMDHGETAVEGEEF</sequence>
<dbReference type="Proteomes" id="UP000295252">
    <property type="component" value="Unassembled WGS sequence"/>
</dbReference>
<evidence type="ECO:0000313" key="18">
    <source>
        <dbReference type="EMBL" id="CDP20165.1"/>
    </source>
</evidence>
<proteinExistence type="inferred from homology"/>
<dbReference type="InParanoid" id="A0A068VH78"/>
<dbReference type="InterPro" id="IPR001245">
    <property type="entry name" value="Ser-Thr/Tyr_kinase_cat_dom"/>
</dbReference>
<feature type="transmembrane region" description="Helical" evidence="14">
    <location>
        <begin position="542"/>
        <end position="569"/>
    </location>
</feature>
<evidence type="ECO:0000313" key="19">
    <source>
        <dbReference type="Proteomes" id="UP000295252"/>
    </source>
</evidence>
<evidence type="ECO:0000259" key="16">
    <source>
        <dbReference type="PROSITE" id="PS50927"/>
    </source>
</evidence>
<dbReference type="InterPro" id="IPR001480">
    <property type="entry name" value="Bulb-type_lectin_dom"/>
</dbReference>
<feature type="transmembrane region" description="Helical" evidence="14">
    <location>
        <begin position="24"/>
        <end position="46"/>
    </location>
</feature>
<keyword evidence="4 14" id="KW-0812">Transmembrane</keyword>
<dbReference type="InterPro" id="IPR011009">
    <property type="entry name" value="Kinase-like_dom_sf"/>
</dbReference>
<comment type="catalytic activity">
    <reaction evidence="13">
        <text>L-seryl-[protein] + ATP = O-phospho-L-seryl-[protein] + ADP + H(+)</text>
        <dbReference type="Rhea" id="RHEA:17989"/>
        <dbReference type="Rhea" id="RHEA-COMP:9863"/>
        <dbReference type="Rhea" id="RHEA-COMP:11604"/>
        <dbReference type="ChEBI" id="CHEBI:15378"/>
        <dbReference type="ChEBI" id="CHEBI:29999"/>
        <dbReference type="ChEBI" id="CHEBI:30616"/>
        <dbReference type="ChEBI" id="CHEBI:83421"/>
        <dbReference type="ChEBI" id="CHEBI:456216"/>
        <dbReference type="EC" id="2.7.11.1"/>
    </reaction>
</comment>
<evidence type="ECO:0000259" key="15">
    <source>
        <dbReference type="PROSITE" id="PS50011"/>
    </source>
</evidence>
<dbReference type="Gene3D" id="3.30.200.20">
    <property type="entry name" value="Phosphorylase Kinase, domain 1"/>
    <property type="match status" value="1"/>
</dbReference>
<name>A0A068VH78_COFCA</name>
<dbReference type="GO" id="GO:0106310">
    <property type="term" value="F:protein serine kinase activity"/>
    <property type="evidence" value="ECO:0007669"/>
    <property type="project" value="RHEA"/>
</dbReference>
<feature type="domain" description="Bulb-type lectin" evidence="16">
    <location>
        <begin position="117"/>
        <end position="242"/>
    </location>
</feature>
<evidence type="ECO:0000256" key="7">
    <source>
        <dbReference type="ARBA" id="ARBA00022777"/>
    </source>
</evidence>
<evidence type="ECO:0000256" key="10">
    <source>
        <dbReference type="ARBA" id="ARBA00023136"/>
    </source>
</evidence>
<evidence type="ECO:0000256" key="9">
    <source>
        <dbReference type="ARBA" id="ARBA00022989"/>
    </source>
</evidence>
<evidence type="ECO:0000256" key="3">
    <source>
        <dbReference type="ARBA" id="ARBA00022679"/>
    </source>
</evidence>
<dbReference type="SUPFAM" id="SSF56112">
    <property type="entry name" value="Protein kinase-like (PK-like)"/>
    <property type="match status" value="1"/>
</dbReference>
<dbReference type="Pfam" id="PF07714">
    <property type="entry name" value="PK_Tyr_Ser-Thr"/>
    <property type="match status" value="1"/>
</dbReference>
<evidence type="ECO:0000256" key="14">
    <source>
        <dbReference type="SAM" id="Phobius"/>
    </source>
</evidence>
<keyword evidence="7 13" id="KW-0418">Kinase</keyword>
<dbReference type="PIRSF" id="PIRSF000641">
    <property type="entry name" value="SRK"/>
    <property type="match status" value="1"/>
</dbReference>
<evidence type="ECO:0000256" key="1">
    <source>
        <dbReference type="ARBA" id="ARBA00004167"/>
    </source>
</evidence>
<accession>A0A068VH78</accession>
<evidence type="ECO:0000259" key="17">
    <source>
        <dbReference type="PROSITE" id="PS50948"/>
    </source>
</evidence>
<keyword evidence="6 13" id="KW-0547">Nucleotide-binding</keyword>
<reference evidence="19" key="1">
    <citation type="journal article" date="2014" name="Science">
        <title>The coffee genome provides insight into the convergent evolution of caffeine biosynthesis.</title>
        <authorList>
            <person name="Denoeud F."/>
            <person name="Carretero-Paulet L."/>
            <person name="Dereeper A."/>
            <person name="Droc G."/>
            <person name="Guyot R."/>
            <person name="Pietrella M."/>
            <person name="Zheng C."/>
            <person name="Alberti A."/>
            <person name="Anthony F."/>
            <person name="Aprea G."/>
            <person name="Aury J.M."/>
            <person name="Bento P."/>
            <person name="Bernard M."/>
            <person name="Bocs S."/>
            <person name="Campa C."/>
            <person name="Cenci A."/>
            <person name="Combes M.C."/>
            <person name="Crouzillat D."/>
            <person name="Da Silva C."/>
            <person name="Daddiego L."/>
            <person name="De Bellis F."/>
            <person name="Dussert S."/>
            <person name="Garsmeur O."/>
            <person name="Gayraud T."/>
            <person name="Guignon V."/>
            <person name="Jahn K."/>
            <person name="Jamilloux V."/>
            <person name="Joet T."/>
            <person name="Labadie K."/>
            <person name="Lan T."/>
            <person name="Leclercq J."/>
            <person name="Lepelley M."/>
            <person name="Leroy T."/>
            <person name="Li L.T."/>
            <person name="Librado P."/>
            <person name="Lopez L."/>
            <person name="Munoz A."/>
            <person name="Noel B."/>
            <person name="Pallavicini A."/>
            <person name="Perrotta G."/>
            <person name="Poncet V."/>
            <person name="Pot D."/>
            <person name="Priyono X."/>
            <person name="Rigoreau M."/>
            <person name="Rouard M."/>
            <person name="Rozas J."/>
            <person name="Tranchant-Dubreuil C."/>
            <person name="VanBuren R."/>
            <person name="Zhang Q."/>
            <person name="Andrade A.C."/>
            <person name="Argout X."/>
            <person name="Bertrand B."/>
            <person name="de Kochko A."/>
            <person name="Graziosi G."/>
            <person name="Henry R.J."/>
            <person name="Jayarama X."/>
            <person name="Ming R."/>
            <person name="Nagai C."/>
            <person name="Rounsley S."/>
            <person name="Sankoff D."/>
            <person name="Giuliano G."/>
            <person name="Albert V.A."/>
            <person name="Wincker P."/>
            <person name="Lashermes P."/>
        </authorList>
    </citation>
    <scope>NUCLEOTIDE SEQUENCE [LARGE SCALE GENOMIC DNA]</scope>
    <source>
        <strain evidence="19">cv. DH200-94</strain>
    </source>
</reference>
<evidence type="ECO:0000256" key="5">
    <source>
        <dbReference type="ARBA" id="ARBA00022729"/>
    </source>
</evidence>
<dbReference type="InterPro" id="IPR000719">
    <property type="entry name" value="Prot_kinase_dom"/>
</dbReference>
<protein>
    <recommendedName>
        <fullName evidence="13">Receptor-like serine/threonine-protein kinase</fullName>
        <ecNumber evidence="13">2.7.11.1</ecNumber>
    </recommendedName>
</protein>
<dbReference type="InterPro" id="IPR024171">
    <property type="entry name" value="SRK-like_kinase"/>
</dbReference>
<dbReference type="Gene3D" id="2.90.10.10">
    <property type="entry name" value="Bulb-type lectin domain"/>
    <property type="match status" value="2"/>
</dbReference>
<keyword evidence="12" id="KW-0325">Glycoprotein</keyword>
<dbReference type="PANTHER" id="PTHR47974">
    <property type="entry name" value="OS07G0415500 PROTEIN"/>
    <property type="match status" value="1"/>
</dbReference>
<feature type="domain" description="Bulb-type lectin" evidence="16">
    <location>
        <begin position="245"/>
        <end position="365"/>
    </location>
</feature>
<dbReference type="PANTHER" id="PTHR47974:SF10">
    <property type="entry name" value="RECEPTOR-LIKE SERINE_THREONINE-PROTEIN KINASE"/>
    <property type="match status" value="1"/>
</dbReference>
<dbReference type="PROSITE" id="PS50948">
    <property type="entry name" value="PAN"/>
    <property type="match status" value="1"/>
</dbReference>
<keyword evidence="2 13" id="KW-0723">Serine/threonine-protein kinase</keyword>
<dbReference type="GO" id="GO:0016020">
    <property type="term" value="C:membrane"/>
    <property type="evidence" value="ECO:0007669"/>
    <property type="project" value="UniProtKB-SubCell"/>
</dbReference>
<evidence type="ECO:0000256" key="11">
    <source>
        <dbReference type="ARBA" id="ARBA00023157"/>
    </source>
</evidence>
<keyword evidence="10 14" id="KW-0472">Membrane</keyword>
<dbReference type="SUPFAM" id="SSF51110">
    <property type="entry name" value="alpha-D-mannose-specific plant lectins"/>
    <property type="match status" value="2"/>
</dbReference>